<protein>
    <recommendedName>
        <fullName evidence="3">PIN domain-containing protein</fullName>
    </recommendedName>
</protein>
<evidence type="ECO:0008006" key="3">
    <source>
        <dbReference type="Google" id="ProtNLM"/>
    </source>
</evidence>
<reference evidence="2" key="1">
    <citation type="submission" date="2016-10" db="EMBL/GenBank/DDBJ databases">
        <authorList>
            <person name="Varghese N."/>
            <person name="Submissions S."/>
        </authorList>
    </citation>
    <scope>NUCLEOTIDE SEQUENCE [LARGE SCALE GENOMIC DNA]</scope>
    <source>
        <strain evidence="2">DSM 5918</strain>
    </source>
</reference>
<evidence type="ECO:0000313" key="2">
    <source>
        <dbReference type="Proteomes" id="UP000198635"/>
    </source>
</evidence>
<dbReference type="AlphaFoldDB" id="A0A1I3VXS7"/>
<proteinExistence type="predicted"/>
<keyword evidence="2" id="KW-1185">Reference proteome</keyword>
<dbReference type="STRING" id="52560.SAMN04488082_11194"/>
<dbReference type="Proteomes" id="UP000198635">
    <property type="component" value="Unassembled WGS sequence"/>
</dbReference>
<organism evidence="1 2">
    <name type="scientific">Desulfomicrobium apsheronum</name>
    <dbReference type="NCBI Taxonomy" id="52560"/>
    <lineage>
        <taxon>Bacteria</taxon>
        <taxon>Pseudomonadati</taxon>
        <taxon>Thermodesulfobacteriota</taxon>
        <taxon>Desulfovibrionia</taxon>
        <taxon>Desulfovibrionales</taxon>
        <taxon>Desulfomicrobiaceae</taxon>
        <taxon>Desulfomicrobium</taxon>
    </lineage>
</organism>
<name>A0A1I3VXS7_9BACT</name>
<accession>A0A1I3VXS7</accession>
<evidence type="ECO:0000313" key="1">
    <source>
        <dbReference type="EMBL" id="SFK00025.1"/>
    </source>
</evidence>
<gene>
    <name evidence="1" type="ORF">SAMN04488082_11194</name>
</gene>
<dbReference type="EMBL" id="FORX01000011">
    <property type="protein sequence ID" value="SFK00025.1"/>
    <property type="molecule type" value="Genomic_DNA"/>
</dbReference>
<sequence>MIILCDTCSILMLIRIAPNMFTDSAFEMITLPNVAREIVKTQKFKSKYPWRQEYKSRIAPVTSSAMQNDEYIAYYNLIKRMLDEGIVNTRTDHIFDLSGVDKEVVSYALSQGFAISTGDQGIIDFATQEFSDDFKGNFSPLQLIVTWLKKGLIVWDDSKHQILEEWIITEENRQPPKAKIDFKKITGRPYPGP</sequence>